<dbReference type="RefSeq" id="XP_020119540.1">
    <property type="nucleotide sequence ID" value="XM_020267500.1"/>
</dbReference>
<dbReference type="GeneID" id="31004960"/>
<protein>
    <submittedName>
        <fullName evidence="2">Uncharacterized protein</fullName>
    </submittedName>
</protein>
<feature type="region of interest" description="Disordered" evidence="1">
    <location>
        <begin position="168"/>
        <end position="198"/>
    </location>
</feature>
<feature type="region of interest" description="Disordered" evidence="1">
    <location>
        <begin position="119"/>
        <end position="147"/>
    </location>
</feature>
<feature type="region of interest" description="Disordered" evidence="1">
    <location>
        <begin position="303"/>
        <end position="329"/>
    </location>
</feature>
<dbReference type="Proteomes" id="UP000214365">
    <property type="component" value="Unassembled WGS sequence"/>
</dbReference>
<sequence length="484" mass="54694">MEMLLQKPRPAHHSPLHSRNASNLDLQLLPEGCDYSPYCLNRNGNKAQEQYQHGADIEGAITSSNSSHLHIQGPHIDAKMTAAKNDSTESWLKAGIIGTSIDGTAASLSSYSSIYSSSERHLQRPGSVAKSETSGRSSLVSKSQESAQSISSSVGVTSLSNDSIFSQRLAQQQRQKSKNKADLKSKSPNQSISSFTFRRIKDKEHNPFKWLCRRSDSNIRHLNRVMPEQQEAVLGQQPYMSKQVGKEKYHEADPAKKSQRQNQTLPRGYGSDLLDKMSKLEEKIDTLIVSHIPAGKEVENHPYIEGENIKEKRQNTAQPHDDEEKDDQLQHRETLTAEIDRLIKSNNKLSSCIEALGSSGIIELIEMLSFSIEQLNSELVSLRKQQQEQNNNTTRETSHDDSNLQQQQRIKALEIQANTIQRLGILLERSEEQIKHEKRTTSRYIETISRLEKMVQVLEVEWRKVVLLIDNSEVDNNRVRGASN</sequence>
<feature type="region of interest" description="Disordered" evidence="1">
    <location>
        <begin position="383"/>
        <end position="406"/>
    </location>
</feature>
<dbReference type="EMBL" id="LFMY01000007">
    <property type="protein sequence ID" value="OKL59419.1"/>
    <property type="molecule type" value="Genomic_DNA"/>
</dbReference>
<reference evidence="2 3" key="1">
    <citation type="submission" date="2015-06" db="EMBL/GenBank/DDBJ databases">
        <title>Talaromyces atroroseus IBT 11181 draft genome.</title>
        <authorList>
            <person name="Rasmussen K.B."/>
            <person name="Rasmussen S."/>
            <person name="Petersen B."/>
            <person name="Sicheritz-Ponten T."/>
            <person name="Mortensen U.H."/>
            <person name="Thrane U."/>
        </authorList>
    </citation>
    <scope>NUCLEOTIDE SEQUENCE [LARGE SCALE GENOMIC DNA]</scope>
    <source>
        <strain evidence="2 3">IBT 11181</strain>
    </source>
</reference>
<evidence type="ECO:0000256" key="1">
    <source>
        <dbReference type="SAM" id="MobiDB-lite"/>
    </source>
</evidence>
<feature type="compositionally biased region" description="Polar residues" evidence="1">
    <location>
        <begin position="130"/>
        <end position="139"/>
    </location>
</feature>
<organism evidence="2 3">
    <name type="scientific">Talaromyces atroroseus</name>
    <dbReference type="NCBI Taxonomy" id="1441469"/>
    <lineage>
        <taxon>Eukaryota</taxon>
        <taxon>Fungi</taxon>
        <taxon>Dikarya</taxon>
        <taxon>Ascomycota</taxon>
        <taxon>Pezizomycotina</taxon>
        <taxon>Eurotiomycetes</taxon>
        <taxon>Eurotiomycetidae</taxon>
        <taxon>Eurotiales</taxon>
        <taxon>Trichocomaceae</taxon>
        <taxon>Talaromyces</taxon>
        <taxon>Talaromyces sect. Trachyspermi</taxon>
    </lineage>
</organism>
<name>A0A225AUZ9_TALAT</name>
<comment type="caution">
    <text evidence="2">The sequence shown here is derived from an EMBL/GenBank/DDBJ whole genome shotgun (WGS) entry which is preliminary data.</text>
</comment>
<feature type="region of interest" description="Disordered" evidence="1">
    <location>
        <begin position="228"/>
        <end position="269"/>
    </location>
</feature>
<dbReference type="AlphaFoldDB" id="A0A225AUZ9"/>
<dbReference type="OrthoDB" id="4227381at2759"/>
<feature type="compositionally biased region" description="Polar residues" evidence="1">
    <location>
        <begin position="186"/>
        <end position="196"/>
    </location>
</feature>
<evidence type="ECO:0000313" key="3">
    <source>
        <dbReference type="Proteomes" id="UP000214365"/>
    </source>
</evidence>
<gene>
    <name evidence="2" type="ORF">UA08_05204</name>
</gene>
<evidence type="ECO:0000313" key="2">
    <source>
        <dbReference type="EMBL" id="OKL59419.1"/>
    </source>
</evidence>
<accession>A0A225AUZ9</accession>
<feature type="compositionally biased region" description="Basic and acidic residues" evidence="1">
    <location>
        <begin position="244"/>
        <end position="256"/>
    </location>
</feature>
<proteinExistence type="predicted"/>
<keyword evidence="3" id="KW-1185">Reference proteome</keyword>